<dbReference type="PATRIC" id="fig|362413.3.peg.279"/>
<organism evidence="1 2">
    <name type="scientific">Flavobacterium aquidurense</name>
    <dbReference type="NCBI Taxonomy" id="362413"/>
    <lineage>
        <taxon>Bacteria</taxon>
        <taxon>Pseudomonadati</taxon>
        <taxon>Bacteroidota</taxon>
        <taxon>Flavobacteriia</taxon>
        <taxon>Flavobacteriales</taxon>
        <taxon>Flavobacteriaceae</taxon>
        <taxon>Flavobacterium</taxon>
    </lineage>
</organism>
<dbReference type="EMBL" id="JRLF01000010">
    <property type="protein sequence ID" value="KQB40402.1"/>
    <property type="molecule type" value="Genomic_DNA"/>
</dbReference>
<accession>A0A0Q0RU33</accession>
<protein>
    <submittedName>
        <fullName evidence="1">Uncharacterized protein</fullName>
    </submittedName>
</protein>
<evidence type="ECO:0000313" key="2">
    <source>
        <dbReference type="Proteomes" id="UP000050443"/>
    </source>
</evidence>
<dbReference type="AlphaFoldDB" id="A0A0Q0RU33"/>
<evidence type="ECO:0000313" key="1">
    <source>
        <dbReference type="EMBL" id="KQB40402.1"/>
    </source>
</evidence>
<name>A0A0Q0RU33_9FLAO</name>
<comment type="caution">
    <text evidence="1">The sequence shown here is derived from an EMBL/GenBank/DDBJ whole genome shotgun (WGS) entry which is preliminary data.</text>
</comment>
<dbReference type="STRING" id="362413.RC62_292"/>
<proteinExistence type="predicted"/>
<reference evidence="1 2" key="1">
    <citation type="submission" date="2014-09" db="EMBL/GenBank/DDBJ databases">
        <title>Genome sequence of Flavobacterium aquidurense RC62.</title>
        <authorList>
            <person name="Kim J.F."/>
            <person name="Kwak M.-J."/>
        </authorList>
    </citation>
    <scope>NUCLEOTIDE SEQUENCE [LARGE SCALE GENOMIC DNA]</scope>
    <source>
        <strain evidence="1 2">RC62</strain>
    </source>
</reference>
<gene>
    <name evidence="1" type="ORF">RC62_292</name>
</gene>
<dbReference type="Proteomes" id="UP000050443">
    <property type="component" value="Unassembled WGS sequence"/>
</dbReference>
<sequence length="175" mass="21089">MFMKLDSQHFYKALKSNTEIIATELEELNYGRMFWKFDFLVNNQKINIPLLQCEFEGLFVNLDHFKMESENGIYIYIPKYNPIIYNIDSKEFKEYKSPIEPQNNDFVRNYFFDNNLIILHERSIYKINLESGAIVHISFEFGSVVLKDIYLLDEKFMLKFKNLSNYEDEEKEIKL</sequence>